<evidence type="ECO:0000256" key="5">
    <source>
        <dbReference type="ARBA" id="ARBA00022813"/>
    </source>
</evidence>
<keyword evidence="2 8" id="KW-0055">Arginine biosynthesis</keyword>
<dbReference type="FunFam" id="3.10.20.340:FF:000001">
    <property type="entry name" value="Arginine biosynthesis bifunctional protein ArgJ, chloroplastic"/>
    <property type="match status" value="1"/>
</dbReference>
<dbReference type="Gene3D" id="3.10.20.340">
    <property type="entry name" value="ArgJ beta chain, C-terminal domain"/>
    <property type="match status" value="1"/>
</dbReference>
<dbReference type="PROSITE" id="PS51257">
    <property type="entry name" value="PROKAR_LIPOPROTEIN"/>
    <property type="match status" value="1"/>
</dbReference>
<evidence type="ECO:0000313" key="9">
    <source>
        <dbReference type="EMBL" id="PWZ52790.1"/>
    </source>
</evidence>
<dbReference type="SUPFAM" id="SSF56266">
    <property type="entry name" value="DmpA/ArgJ-like"/>
    <property type="match status" value="1"/>
</dbReference>
<dbReference type="UniPathway" id="UPA00068">
    <property type="reaction ID" value="UER00106"/>
</dbReference>
<evidence type="ECO:0000256" key="4">
    <source>
        <dbReference type="ARBA" id="ARBA00022679"/>
    </source>
</evidence>
<dbReference type="PANTHER" id="PTHR23100">
    <property type="entry name" value="ARGININE BIOSYNTHESIS BIFUNCTIONAL PROTEIN ARGJ"/>
    <property type="match status" value="1"/>
</dbReference>
<comment type="function">
    <text evidence="8">Catalyzes two activities which are involved in the cyclic version of arginine biosynthesis: the synthesis of acetylglutamate from glutamate and acetyl-CoA, and of ornithine by transacetylation between acetylornithine and glutamate.</text>
</comment>
<keyword evidence="7 8" id="KW-0012">Acyltransferase</keyword>
<name>A0A317Y2D0_MAIZE</name>
<dbReference type="InterPro" id="IPR042195">
    <property type="entry name" value="ArgJ_beta_C"/>
</dbReference>
<feature type="binding site" evidence="8">
    <location>
        <position position="287"/>
    </location>
    <ligand>
        <name>substrate</name>
    </ligand>
</feature>
<keyword evidence="4 8" id="KW-0808">Transferase</keyword>
<dbReference type="GO" id="GO:0004042">
    <property type="term" value="F:L-glutamate N-acetyltransferase activity"/>
    <property type="evidence" value="ECO:0007669"/>
    <property type="project" value="UniProtKB-UniRule"/>
</dbReference>
<dbReference type="Gene3D" id="3.60.70.12">
    <property type="entry name" value="L-amino peptidase D-ALA esterase/amidase"/>
    <property type="match status" value="1"/>
</dbReference>
<dbReference type="PANTHER" id="PTHR23100:SF0">
    <property type="entry name" value="ARGININE BIOSYNTHESIS BIFUNCTIONAL PROTEIN ARGJ, MITOCHONDRIAL"/>
    <property type="match status" value="1"/>
</dbReference>
<organism evidence="9">
    <name type="scientific">Zea mays</name>
    <name type="common">Maize</name>
    <dbReference type="NCBI Taxonomy" id="4577"/>
    <lineage>
        <taxon>Eukaryota</taxon>
        <taxon>Viridiplantae</taxon>
        <taxon>Streptophyta</taxon>
        <taxon>Embryophyta</taxon>
        <taxon>Tracheophyta</taxon>
        <taxon>Spermatophyta</taxon>
        <taxon>Magnoliopsida</taxon>
        <taxon>Liliopsida</taxon>
        <taxon>Poales</taxon>
        <taxon>Poaceae</taxon>
        <taxon>PACMAD clade</taxon>
        <taxon>Panicoideae</taxon>
        <taxon>Andropogonodae</taxon>
        <taxon>Andropogoneae</taxon>
        <taxon>Tripsacinae</taxon>
        <taxon>Zea</taxon>
    </lineage>
</organism>
<keyword evidence="8" id="KW-0150">Chloroplast</keyword>
<keyword evidence="3 8" id="KW-0028">Amino-acid biosynthesis</keyword>
<evidence type="ECO:0000256" key="7">
    <source>
        <dbReference type="ARBA" id="ARBA00023315"/>
    </source>
</evidence>
<comment type="catalytic activity">
    <reaction evidence="8">
        <text>N(2)-acetyl-L-ornithine + L-glutamate = N-acetyl-L-glutamate + L-ornithine</text>
        <dbReference type="Rhea" id="RHEA:15349"/>
        <dbReference type="ChEBI" id="CHEBI:29985"/>
        <dbReference type="ChEBI" id="CHEBI:44337"/>
        <dbReference type="ChEBI" id="CHEBI:46911"/>
        <dbReference type="ChEBI" id="CHEBI:57805"/>
        <dbReference type="EC" id="2.3.1.35"/>
    </reaction>
</comment>
<dbReference type="Proteomes" id="UP000251960">
    <property type="component" value="Chromosome 1"/>
</dbReference>
<comment type="pathway">
    <text evidence="8">Amino-acid biosynthesis; L-arginine biosynthesis; N(2)-acetyl-L-ornithine from L-glutamate: step 1/4.</text>
</comment>
<dbReference type="GO" id="GO:0009507">
    <property type="term" value="C:chloroplast"/>
    <property type="evidence" value="ECO:0007669"/>
    <property type="project" value="UniProtKB-SubCell"/>
</dbReference>
<proteinExistence type="inferred from homology"/>
<dbReference type="GO" id="GO:0006526">
    <property type="term" value="P:L-arginine biosynthetic process"/>
    <property type="evidence" value="ECO:0007669"/>
    <property type="project" value="UniProtKB-UniRule"/>
</dbReference>
<dbReference type="Pfam" id="PF01960">
    <property type="entry name" value="ArgJ"/>
    <property type="match status" value="1"/>
</dbReference>
<comment type="subcellular location">
    <subcellularLocation>
        <location evidence="8">Plastid</location>
        <location evidence="8">Chloroplast</location>
    </subcellularLocation>
</comment>
<evidence type="ECO:0000256" key="8">
    <source>
        <dbReference type="HAMAP-Rule" id="MF_03124"/>
    </source>
</evidence>
<keyword evidence="5 8" id="KW-0068">Autocatalytic cleavage</keyword>
<comment type="subunit">
    <text evidence="8">Heterodimer of an alpha and a beta chain.</text>
</comment>
<feature type="chain" id="PRO_5023478380" description="Arginine biosynthesis bifunctional protein ArgJ beta chain" evidence="8">
    <location>
        <begin position="65"/>
        <end position="287"/>
    </location>
</feature>
<accession>A0A317Y2D0</accession>
<evidence type="ECO:0000256" key="6">
    <source>
        <dbReference type="ARBA" id="ARBA00023268"/>
    </source>
</evidence>
<dbReference type="InterPro" id="IPR016117">
    <property type="entry name" value="ArgJ-like_dom_sf"/>
</dbReference>
<comment type="catalytic activity">
    <reaction evidence="8">
        <text>L-glutamate + acetyl-CoA = N-acetyl-L-glutamate + CoA + H(+)</text>
        <dbReference type="Rhea" id="RHEA:24292"/>
        <dbReference type="ChEBI" id="CHEBI:15378"/>
        <dbReference type="ChEBI" id="CHEBI:29985"/>
        <dbReference type="ChEBI" id="CHEBI:44337"/>
        <dbReference type="ChEBI" id="CHEBI:57287"/>
        <dbReference type="ChEBI" id="CHEBI:57288"/>
        <dbReference type="EC" id="2.3.1.1"/>
    </reaction>
</comment>
<comment type="caution">
    <text evidence="8">Lacks conserved residue(s) required for the propagation of feature annotation.</text>
</comment>
<comment type="pathway">
    <text evidence="8">Amino-acid biosynthesis; L-arginine biosynthesis; L-ornithine and N-acetyl-L-glutamate from L-glutamate and N(2)-acetyl-L-ornithine (cyclic): step 1/1.</text>
</comment>
<evidence type="ECO:0000256" key="1">
    <source>
        <dbReference type="ARBA" id="ARBA00006774"/>
    </source>
</evidence>
<reference evidence="9" key="1">
    <citation type="journal article" date="2018" name="Nat. Genet.">
        <title>Extensive intraspecific gene order and gene structural variations between Mo17 and other maize genomes.</title>
        <authorList>
            <person name="Sun S."/>
            <person name="Zhou Y."/>
            <person name="Chen J."/>
            <person name="Shi J."/>
            <person name="Zhao H."/>
            <person name="Zhao H."/>
            <person name="Song W."/>
            <person name="Zhang M."/>
            <person name="Cui Y."/>
            <person name="Dong X."/>
            <person name="Liu H."/>
            <person name="Ma X."/>
            <person name="Jiao Y."/>
            <person name="Wang B."/>
            <person name="Wei X."/>
            <person name="Stein J.C."/>
            <person name="Glaubitz J.C."/>
            <person name="Lu F."/>
            <person name="Yu G."/>
            <person name="Liang C."/>
            <person name="Fengler K."/>
            <person name="Li B."/>
            <person name="Rafalski A."/>
            <person name="Schnable P.S."/>
            <person name="Ware D.H."/>
            <person name="Buckler E.S."/>
            <person name="Lai J."/>
        </authorList>
    </citation>
    <scope>NUCLEOTIDE SEQUENCE [LARGE SCALE GENOMIC DNA]</scope>
    <source>
        <tissue evidence="9">Seedling</tissue>
    </source>
</reference>
<dbReference type="AlphaFoldDB" id="A0A317Y2D0"/>
<dbReference type="EC" id="2.3.1.35" evidence="8"/>
<dbReference type="EC" id="2.3.1.1" evidence="8"/>
<keyword evidence="8" id="KW-0934">Plastid</keyword>
<dbReference type="HAMAP" id="MF_01106">
    <property type="entry name" value="ArgJ"/>
    <property type="match status" value="1"/>
</dbReference>
<dbReference type="ExpressionAtlas" id="A0A317Y2D0">
    <property type="expression patterns" value="baseline and differential"/>
</dbReference>
<feature type="binding site" evidence="8">
    <location>
        <position position="155"/>
    </location>
    <ligand>
        <name>substrate</name>
    </ligand>
</feature>
<dbReference type="EMBL" id="NCVQ01000001">
    <property type="protein sequence ID" value="PWZ52790.1"/>
    <property type="molecule type" value="Genomic_DNA"/>
</dbReference>
<dbReference type="GO" id="GO:0004358">
    <property type="term" value="F:L-glutamate N-acetyltransferase activity, acting on acetyl-L-ornithine as donor"/>
    <property type="evidence" value="ECO:0007669"/>
    <property type="project" value="UniProtKB-UniRule"/>
</dbReference>
<comment type="similarity">
    <text evidence="1 8">Belongs to the ArgJ family.</text>
</comment>
<feature type="chain" id="PRO_5023478379" description="Arginine biosynthesis bifunctional protein ArgJ alpha chain" evidence="8">
    <location>
        <begin position="1"/>
        <end position="64"/>
    </location>
</feature>
<gene>
    <name evidence="9" type="primary">ARGJ_1</name>
    <name evidence="9" type="ORF">Zm00014a_030335</name>
</gene>
<comment type="caution">
    <text evidence="9">The sequence shown here is derived from an EMBL/GenBank/DDBJ whole genome shotgun (WGS) entry which is preliminary data.</text>
</comment>
<evidence type="ECO:0000256" key="3">
    <source>
        <dbReference type="ARBA" id="ARBA00022605"/>
    </source>
</evidence>
<feature type="binding site" evidence="8">
    <location>
        <position position="282"/>
    </location>
    <ligand>
        <name>substrate</name>
    </ligand>
</feature>
<evidence type="ECO:0000256" key="2">
    <source>
        <dbReference type="ARBA" id="ARBA00022571"/>
    </source>
</evidence>
<protein>
    <recommendedName>
        <fullName evidence="8">Arginine biosynthesis bifunctional protein ArgJ, chloroplastic</fullName>
    </recommendedName>
    <domain>
        <recommendedName>
            <fullName evidence="8">Glutamate N-acetyltransferase</fullName>
            <shortName evidence="8">GAT</shortName>
            <ecNumber evidence="8">2.3.1.35</ecNumber>
        </recommendedName>
        <alternativeName>
            <fullName evidence="8">Ornithine acetyltransferase</fullName>
            <shortName evidence="8">OATase</shortName>
        </alternativeName>
        <alternativeName>
            <fullName evidence="8">Ornithine transacetylase</fullName>
        </alternativeName>
    </domain>
    <domain>
        <recommendedName>
            <fullName evidence="8">Amino-acid acetyltransferase</fullName>
            <ecNumber evidence="8">2.3.1.1</ecNumber>
        </recommendedName>
        <alternativeName>
            <fullName evidence="8">N-acetylglutamate synthase</fullName>
            <shortName evidence="8">AGS</shortName>
        </alternativeName>
    </domain>
    <component>
        <recommendedName>
            <fullName evidence="8">Arginine biosynthesis bifunctional protein ArgJ alpha chain</fullName>
        </recommendedName>
    </component>
    <component>
        <recommendedName>
            <fullName evidence="8">Arginine biosynthesis bifunctional protein ArgJ beta chain</fullName>
        </recommendedName>
    </component>
</protein>
<keyword evidence="6 8" id="KW-0511">Multifunctional enzyme</keyword>
<dbReference type="InterPro" id="IPR002813">
    <property type="entry name" value="Arg_biosynth_ArgJ"/>
</dbReference>
<sequence length="287" mass="29579">MLGSPKVFFASSASRRSGSLRRLLSTSAFSAACLLFGLTGFLAASLALSRSPSVTHSRCPDSSRPLSVSIAWDRSPGDGSAAGSAELPASLATGSRGRHKVDGDTSTNDCVIAMASGLSGLSGIQSLDSIEAQQFQACLDAVMQSLAKSIAWDGEGATCLIEVTVSGANNEAEAAKIARSVASSSLVKAAIFGRDPNWGRIACSVGYSGIQFDANRLDISLGVIPLMKNGQPLPFDRLAASKYLKDAGDAHGTVNIDISVGSGGGNGKAWGCDLSYKYVEINAEYTT</sequence>